<feature type="coiled-coil region" evidence="1">
    <location>
        <begin position="443"/>
        <end position="470"/>
    </location>
</feature>
<feature type="region of interest" description="Disordered" evidence="2">
    <location>
        <begin position="24"/>
        <end position="65"/>
    </location>
</feature>
<reference evidence="3" key="2">
    <citation type="submission" date="2020-11" db="EMBL/GenBank/DDBJ databases">
        <authorList>
            <person name="Cecchin M."/>
            <person name="Marcolungo L."/>
            <person name="Rossato M."/>
            <person name="Girolomoni L."/>
            <person name="Cosentino E."/>
            <person name="Cuine S."/>
            <person name="Li-Beisson Y."/>
            <person name="Delledonne M."/>
            <person name="Ballottari M."/>
        </authorList>
    </citation>
    <scope>NUCLEOTIDE SEQUENCE</scope>
    <source>
        <strain evidence="3">211/11P</strain>
        <tissue evidence="3">Whole cell</tissue>
    </source>
</reference>
<feature type="region of interest" description="Disordered" evidence="2">
    <location>
        <begin position="348"/>
        <end position="369"/>
    </location>
</feature>
<organism evidence="3 4">
    <name type="scientific">Chlorella vulgaris</name>
    <name type="common">Green alga</name>
    <dbReference type="NCBI Taxonomy" id="3077"/>
    <lineage>
        <taxon>Eukaryota</taxon>
        <taxon>Viridiplantae</taxon>
        <taxon>Chlorophyta</taxon>
        <taxon>core chlorophytes</taxon>
        <taxon>Trebouxiophyceae</taxon>
        <taxon>Chlorellales</taxon>
        <taxon>Chlorellaceae</taxon>
        <taxon>Chlorella clade</taxon>
        <taxon>Chlorella</taxon>
    </lineage>
</organism>
<dbReference type="PANTHER" id="PTHR37381:SF1">
    <property type="entry name" value="PENTATRICOPEPTIDE REPEAT (PPR) SUPERFAMILY PROTEIN"/>
    <property type="match status" value="1"/>
</dbReference>
<evidence type="ECO:0000256" key="1">
    <source>
        <dbReference type="SAM" id="Coils"/>
    </source>
</evidence>
<reference evidence="3" key="1">
    <citation type="journal article" date="2019" name="Plant J.">
        <title>Chlorella vulgaris genome assembly and annotation reveals the molecular basis for metabolic acclimation to high light conditions.</title>
        <authorList>
            <person name="Cecchin M."/>
            <person name="Marcolungo L."/>
            <person name="Rossato M."/>
            <person name="Girolomoni L."/>
            <person name="Cosentino E."/>
            <person name="Cuine S."/>
            <person name="Li-Beisson Y."/>
            <person name="Delledonne M."/>
            <person name="Ballottari M."/>
        </authorList>
    </citation>
    <scope>NUCLEOTIDE SEQUENCE</scope>
    <source>
        <strain evidence="3">211/11P</strain>
    </source>
</reference>
<keyword evidence="4" id="KW-1185">Reference proteome</keyword>
<protein>
    <submittedName>
        <fullName evidence="3">Uncharacterized protein</fullName>
    </submittedName>
</protein>
<evidence type="ECO:0000256" key="2">
    <source>
        <dbReference type="SAM" id="MobiDB-lite"/>
    </source>
</evidence>
<proteinExistence type="predicted"/>
<feature type="compositionally biased region" description="Basic residues" evidence="2">
    <location>
        <begin position="27"/>
        <end position="47"/>
    </location>
</feature>
<evidence type="ECO:0000313" key="4">
    <source>
        <dbReference type="Proteomes" id="UP001055712"/>
    </source>
</evidence>
<comment type="caution">
    <text evidence="3">The sequence shown here is derived from an EMBL/GenBank/DDBJ whole genome shotgun (WGS) entry which is preliminary data.</text>
</comment>
<gene>
    <name evidence="3" type="ORF">D9Q98_002427</name>
</gene>
<dbReference type="OrthoDB" id="2017681at2759"/>
<evidence type="ECO:0000313" key="3">
    <source>
        <dbReference type="EMBL" id="KAI3436374.1"/>
    </source>
</evidence>
<dbReference type="EMBL" id="SIDB01000002">
    <property type="protein sequence ID" value="KAI3436374.1"/>
    <property type="molecule type" value="Genomic_DNA"/>
</dbReference>
<dbReference type="AlphaFoldDB" id="A0A9D4TW89"/>
<keyword evidence="1" id="KW-0175">Coiled coil</keyword>
<dbReference type="Proteomes" id="UP001055712">
    <property type="component" value="Unassembled WGS sequence"/>
</dbReference>
<dbReference type="PANTHER" id="PTHR37381">
    <property type="entry name" value="PENTATRICOPEPTIDE REPEAT (PPR) SUPERFAMILY PROTEIN"/>
    <property type="match status" value="1"/>
</dbReference>
<name>A0A9D4TW89_CHLVU</name>
<sequence length="586" mass="61139">MQPPKVSAVAAGPAISLRLASAAPLRSKARASRPTRGWQHRCRRRRPAAAAAEPLDDRTAGGAATAAPETAVPWISPAALRKVTAAADANEALDVLCSEMPSPSAGGMAAPFCLTEGQGLELLLACLDRGNSALALSIFRAMSSTAAARGSRSSMLSSLDGGGGSGGGSPSAALAWPPASIQTAAALVVGLSRVLLTREAIALINSIRSRGLTSSEDVCFGHVVGCPQDGSKPLAVVQPQEGVKVVADSFSRYEYELFSGRVAAATSESLVSDSNWLLAAARRVGLLKRTAVGAVHTLLVQTPAGQQRTFRLGTATADVPAKEGDRVTVVCAPAQGQRSALGQRRLLGSAPHGTKPGEALSLSNHTTRRESTLLRAPGPGTAAGLPSWALPLVVVLTAGDAASSLVDPALPLLAAGAMAATVASGVAGNALLLPRLKQLPARLLEVQATRQKLLAQHTELEARINELVDGSVDDVLVLARLWQLQNKMAAVGGEGTYEARLGRVVEARAGIEQRLQKRIELVDSYARVIAMIEIEVEMEADLPAAEVLGIEQQIQRLSEIESLQEEWQIQAEAQDEVERMLRSSAI</sequence>
<accession>A0A9D4TW89</accession>